<dbReference type="PANTHER" id="PTHR12992:SF45">
    <property type="entry name" value="NUDIX HYDROLASE DOMAIN-CONTAINING PROTEIN"/>
    <property type="match status" value="1"/>
</dbReference>
<dbReference type="Gene3D" id="3.90.79.10">
    <property type="entry name" value="Nucleoside Triphosphate Pyrophosphohydrolase"/>
    <property type="match status" value="1"/>
</dbReference>
<dbReference type="EMBL" id="KN833691">
    <property type="protein sequence ID" value="KIK28913.1"/>
    <property type="molecule type" value="Genomic_DNA"/>
</dbReference>
<dbReference type="Pfam" id="PF00293">
    <property type="entry name" value="NUDIX"/>
    <property type="match status" value="1"/>
</dbReference>
<dbReference type="HOGENOM" id="CLU_040940_2_2_1"/>
<dbReference type="STRING" id="765257.A0A0D0AAA6"/>
<gene>
    <name evidence="2" type="ORF">PISMIDRAFT_655200</name>
</gene>
<dbReference type="SUPFAM" id="SSF55811">
    <property type="entry name" value="Nudix"/>
    <property type="match status" value="1"/>
</dbReference>
<organism evidence="2 3">
    <name type="scientific">Pisolithus microcarpus 441</name>
    <dbReference type="NCBI Taxonomy" id="765257"/>
    <lineage>
        <taxon>Eukaryota</taxon>
        <taxon>Fungi</taxon>
        <taxon>Dikarya</taxon>
        <taxon>Basidiomycota</taxon>
        <taxon>Agaricomycotina</taxon>
        <taxon>Agaricomycetes</taxon>
        <taxon>Agaricomycetidae</taxon>
        <taxon>Boletales</taxon>
        <taxon>Sclerodermatineae</taxon>
        <taxon>Pisolithaceae</taxon>
        <taxon>Pisolithus</taxon>
    </lineage>
</organism>
<dbReference type="Proteomes" id="UP000054018">
    <property type="component" value="Unassembled WGS sequence"/>
</dbReference>
<sequence length="260" mass="28475">MVGLSETATKLSELGAIAETLSEQTKFCIERLLHAEYELERPDLSSQPKEKLAAVLVLLYENARELRVVLTTRSKLLRTHPGQTALPGGKVDESDSSLVDTAFREAHEEVGLPLNCVHVHKLCVLQPFLSASKLVVTPVVALLTDVGLLADLTPCVGEVDCIFSHPLEAILDPQLAGNEPLVAKGTEHWPYPQDYHSMSDVVVEADTNVVYRMHRFRSCASPIKGLTADILIHVAEIAYSKKTSYERHPLGHGGSAAYFT</sequence>
<proteinExistence type="predicted"/>
<dbReference type="InterPro" id="IPR015797">
    <property type="entry name" value="NUDIX_hydrolase-like_dom_sf"/>
</dbReference>
<dbReference type="GO" id="GO:0015938">
    <property type="term" value="P:coenzyme A catabolic process"/>
    <property type="evidence" value="ECO:0007669"/>
    <property type="project" value="TreeGrafter"/>
</dbReference>
<dbReference type="CDD" id="cd03426">
    <property type="entry name" value="NUDIX_CoAse_Nudt7"/>
    <property type="match status" value="1"/>
</dbReference>
<dbReference type="PROSITE" id="PS51462">
    <property type="entry name" value="NUDIX"/>
    <property type="match status" value="1"/>
</dbReference>
<name>A0A0D0AAA6_9AGAM</name>
<evidence type="ECO:0000259" key="1">
    <source>
        <dbReference type="PROSITE" id="PS51462"/>
    </source>
</evidence>
<reference evidence="2 3" key="1">
    <citation type="submission" date="2014-04" db="EMBL/GenBank/DDBJ databases">
        <authorList>
            <consortium name="DOE Joint Genome Institute"/>
            <person name="Kuo A."/>
            <person name="Kohler A."/>
            <person name="Costa M.D."/>
            <person name="Nagy L.G."/>
            <person name="Floudas D."/>
            <person name="Copeland A."/>
            <person name="Barry K.W."/>
            <person name="Cichocki N."/>
            <person name="Veneault-Fourrey C."/>
            <person name="LaButti K."/>
            <person name="Lindquist E.A."/>
            <person name="Lipzen A."/>
            <person name="Lundell T."/>
            <person name="Morin E."/>
            <person name="Murat C."/>
            <person name="Sun H."/>
            <person name="Tunlid A."/>
            <person name="Henrissat B."/>
            <person name="Grigoriev I.V."/>
            <person name="Hibbett D.S."/>
            <person name="Martin F."/>
            <person name="Nordberg H.P."/>
            <person name="Cantor M.N."/>
            <person name="Hua S.X."/>
        </authorList>
    </citation>
    <scope>NUCLEOTIDE SEQUENCE [LARGE SCALE GENOMIC DNA]</scope>
    <source>
        <strain evidence="2 3">441</strain>
    </source>
</reference>
<protein>
    <submittedName>
        <fullName evidence="2">Unplaced genomic scaffold scaffold_7, whole genome shotgun sequence</fullName>
    </submittedName>
</protein>
<keyword evidence="3" id="KW-1185">Reference proteome</keyword>
<dbReference type="AlphaFoldDB" id="A0A0D0AAA6"/>
<dbReference type="PANTHER" id="PTHR12992">
    <property type="entry name" value="NUDIX HYDROLASE"/>
    <property type="match status" value="1"/>
</dbReference>
<feature type="domain" description="Nudix hydrolase" evidence="1">
    <location>
        <begin position="50"/>
        <end position="188"/>
    </location>
</feature>
<accession>A0A0D0AAA6</accession>
<dbReference type="InterPro" id="IPR045121">
    <property type="entry name" value="CoAse"/>
</dbReference>
<dbReference type="GO" id="GO:0010945">
    <property type="term" value="F:coenzyme A diphosphatase activity"/>
    <property type="evidence" value="ECO:0007669"/>
    <property type="project" value="InterPro"/>
</dbReference>
<reference evidence="3" key="2">
    <citation type="submission" date="2015-01" db="EMBL/GenBank/DDBJ databases">
        <title>Evolutionary Origins and Diversification of the Mycorrhizal Mutualists.</title>
        <authorList>
            <consortium name="DOE Joint Genome Institute"/>
            <consortium name="Mycorrhizal Genomics Consortium"/>
            <person name="Kohler A."/>
            <person name="Kuo A."/>
            <person name="Nagy L.G."/>
            <person name="Floudas D."/>
            <person name="Copeland A."/>
            <person name="Barry K.W."/>
            <person name="Cichocki N."/>
            <person name="Veneault-Fourrey C."/>
            <person name="LaButti K."/>
            <person name="Lindquist E.A."/>
            <person name="Lipzen A."/>
            <person name="Lundell T."/>
            <person name="Morin E."/>
            <person name="Murat C."/>
            <person name="Riley R."/>
            <person name="Ohm R."/>
            <person name="Sun H."/>
            <person name="Tunlid A."/>
            <person name="Henrissat B."/>
            <person name="Grigoriev I.V."/>
            <person name="Hibbett D.S."/>
            <person name="Martin F."/>
        </authorList>
    </citation>
    <scope>NUCLEOTIDE SEQUENCE [LARGE SCALE GENOMIC DNA]</scope>
    <source>
        <strain evidence="3">441</strain>
    </source>
</reference>
<evidence type="ECO:0000313" key="2">
    <source>
        <dbReference type="EMBL" id="KIK28913.1"/>
    </source>
</evidence>
<evidence type="ECO:0000313" key="3">
    <source>
        <dbReference type="Proteomes" id="UP000054018"/>
    </source>
</evidence>
<dbReference type="InterPro" id="IPR000086">
    <property type="entry name" value="NUDIX_hydrolase_dom"/>
</dbReference>
<dbReference type="OrthoDB" id="10260614at2759"/>